<dbReference type="RefSeq" id="WP_120111645.1">
    <property type="nucleotide sequence ID" value="NZ_RAHJ01000021.1"/>
</dbReference>
<gene>
    <name evidence="9" type="ORF">D6858_13620</name>
</gene>
<dbReference type="PANTHER" id="PTHR11040:SF211">
    <property type="entry name" value="ZINC TRANSPORTER ZIP11"/>
    <property type="match status" value="1"/>
</dbReference>
<evidence type="ECO:0000256" key="5">
    <source>
        <dbReference type="ARBA" id="ARBA00022833"/>
    </source>
</evidence>
<protein>
    <recommendedName>
        <fullName evidence="11">Zinc transporter ZupT</fullName>
    </recommendedName>
</protein>
<feature type="transmembrane region" description="Helical" evidence="8">
    <location>
        <begin position="6"/>
        <end position="25"/>
    </location>
</feature>
<name>A0A419QYU2_9SPHN</name>
<evidence type="ECO:0000256" key="3">
    <source>
        <dbReference type="ARBA" id="ARBA00022475"/>
    </source>
</evidence>
<evidence type="ECO:0000256" key="2">
    <source>
        <dbReference type="ARBA" id="ARBA00006939"/>
    </source>
</evidence>
<evidence type="ECO:0000256" key="1">
    <source>
        <dbReference type="ARBA" id="ARBA00004651"/>
    </source>
</evidence>
<dbReference type="Pfam" id="PF02535">
    <property type="entry name" value="Zip"/>
    <property type="match status" value="1"/>
</dbReference>
<feature type="transmembrane region" description="Helical" evidence="8">
    <location>
        <begin position="175"/>
        <end position="195"/>
    </location>
</feature>
<dbReference type="EMBL" id="RAHJ01000021">
    <property type="protein sequence ID" value="RJX66004.1"/>
    <property type="molecule type" value="Genomic_DNA"/>
</dbReference>
<dbReference type="GO" id="GO:0005886">
    <property type="term" value="C:plasma membrane"/>
    <property type="evidence" value="ECO:0007669"/>
    <property type="project" value="UniProtKB-SubCell"/>
</dbReference>
<feature type="transmembrane region" description="Helical" evidence="8">
    <location>
        <begin position="150"/>
        <end position="169"/>
    </location>
</feature>
<evidence type="ECO:0008006" key="11">
    <source>
        <dbReference type="Google" id="ProtNLM"/>
    </source>
</evidence>
<sequence>MNLWLPYALGLAASLSTWLGGILAMRFGRRRDLLFGLTGGMVIGLALLDLLPEALEHRGGLHQETIFLALVAGMALYLIVHRLPFGGHTGRASLIVHSMMDGLGIGLAFQISAETGWLVAVAVLAHDMADGANMVGLSRLTASPAVTRRWLLANAIAPLAGVALGQAVTIDPHQIALLLALFAGGFLYIGASELLPHSRVAGAGRGAGLASLLGIGLMAGVVQLAH</sequence>
<keyword evidence="6 8" id="KW-1133">Transmembrane helix</keyword>
<dbReference type="PANTHER" id="PTHR11040">
    <property type="entry name" value="ZINC/IRON TRANSPORTER"/>
    <property type="match status" value="1"/>
</dbReference>
<evidence type="ECO:0000256" key="6">
    <source>
        <dbReference type="ARBA" id="ARBA00022989"/>
    </source>
</evidence>
<dbReference type="OrthoDB" id="120163at2"/>
<keyword evidence="3" id="KW-1003">Cell membrane</keyword>
<comment type="subcellular location">
    <subcellularLocation>
        <location evidence="1">Cell membrane</location>
        <topology evidence="1">Multi-pass membrane protein</topology>
    </subcellularLocation>
</comment>
<reference evidence="9 10" key="1">
    <citation type="submission" date="2018-09" db="EMBL/GenBank/DDBJ databases">
        <title>Altererythrobacter sp.Ery1 and Ery12, the genome sequencing of novel strains in genus Alterythrobacter.</title>
        <authorList>
            <person name="Cheng H."/>
            <person name="Wu Y.-H."/>
            <person name="Fang C."/>
            <person name="Xu X.-W."/>
        </authorList>
    </citation>
    <scope>NUCLEOTIDE SEQUENCE [LARGE SCALE GENOMIC DNA]</scope>
    <source>
        <strain evidence="9 10">Ery12</strain>
    </source>
</reference>
<feature type="transmembrane region" description="Helical" evidence="8">
    <location>
        <begin position="60"/>
        <end position="80"/>
    </location>
</feature>
<evidence type="ECO:0000313" key="9">
    <source>
        <dbReference type="EMBL" id="RJX66004.1"/>
    </source>
</evidence>
<feature type="transmembrane region" description="Helical" evidence="8">
    <location>
        <begin position="32"/>
        <end position="48"/>
    </location>
</feature>
<evidence type="ECO:0000256" key="7">
    <source>
        <dbReference type="ARBA" id="ARBA00023136"/>
    </source>
</evidence>
<dbReference type="AlphaFoldDB" id="A0A419QYU2"/>
<keyword evidence="7 8" id="KW-0472">Membrane</keyword>
<keyword evidence="10" id="KW-1185">Reference proteome</keyword>
<evidence type="ECO:0000313" key="10">
    <source>
        <dbReference type="Proteomes" id="UP000284322"/>
    </source>
</evidence>
<accession>A0A419QYU2</accession>
<comment type="caution">
    <text evidence="9">The sequence shown here is derived from an EMBL/GenBank/DDBJ whole genome shotgun (WGS) entry which is preliminary data.</text>
</comment>
<evidence type="ECO:0000256" key="8">
    <source>
        <dbReference type="SAM" id="Phobius"/>
    </source>
</evidence>
<keyword evidence="5" id="KW-0862">Zinc</keyword>
<evidence type="ECO:0000256" key="4">
    <source>
        <dbReference type="ARBA" id="ARBA00022692"/>
    </source>
</evidence>
<dbReference type="GO" id="GO:0005385">
    <property type="term" value="F:zinc ion transmembrane transporter activity"/>
    <property type="evidence" value="ECO:0007669"/>
    <property type="project" value="TreeGrafter"/>
</dbReference>
<organism evidence="9 10">
    <name type="scientific">Tsuneonella suprasediminis</name>
    <dbReference type="NCBI Taxonomy" id="2306996"/>
    <lineage>
        <taxon>Bacteria</taxon>
        <taxon>Pseudomonadati</taxon>
        <taxon>Pseudomonadota</taxon>
        <taxon>Alphaproteobacteria</taxon>
        <taxon>Sphingomonadales</taxon>
        <taxon>Erythrobacteraceae</taxon>
        <taxon>Tsuneonella</taxon>
    </lineage>
</organism>
<feature type="transmembrane region" description="Helical" evidence="8">
    <location>
        <begin position="207"/>
        <end position="225"/>
    </location>
</feature>
<proteinExistence type="inferred from homology"/>
<comment type="similarity">
    <text evidence="2">Belongs to the ZIP transporter (TC 2.A.5) family.</text>
</comment>
<dbReference type="Proteomes" id="UP000284322">
    <property type="component" value="Unassembled WGS sequence"/>
</dbReference>
<keyword evidence="4 8" id="KW-0812">Transmembrane</keyword>
<dbReference type="InterPro" id="IPR003689">
    <property type="entry name" value="ZIP"/>
</dbReference>